<dbReference type="RefSeq" id="WP_122202086.1">
    <property type="nucleotide sequence ID" value="NZ_CABJFV010000020.1"/>
</dbReference>
<dbReference type="SMART" id="SM00387">
    <property type="entry name" value="HATPase_c"/>
    <property type="match status" value="1"/>
</dbReference>
<gene>
    <name evidence="11" type="ORF">DW888_17350</name>
</gene>
<dbReference type="AlphaFoldDB" id="A0A413VE97"/>
<dbReference type="InterPro" id="IPR005467">
    <property type="entry name" value="His_kinase_dom"/>
</dbReference>
<organism evidence="11 12">
    <name type="scientific">Bacteroides nordii</name>
    <dbReference type="NCBI Taxonomy" id="291645"/>
    <lineage>
        <taxon>Bacteria</taxon>
        <taxon>Pseudomonadati</taxon>
        <taxon>Bacteroidota</taxon>
        <taxon>Bacteroidia</taxon>
        <taxon>Bacteroidales</taxon>
        <taxon>Bacteroidaceae</taxon>
        <taxon>Bacteroides</taxon>
    </lineage>
</organism>
<dbReference type="SUPFAM" id="SSF48452">
    <property type="entry name" value="TPR-like"/>
    <property type="match status" value="1"/>
</dbReference>
<evidence type="ECO:0000256" key="3">
    <source>
        <dbReference type="ARBA" id="ARBA00022553"/>
    </source>
</evidence>
<dbReference type="PROSITE" id="PS50109">
    <property type="entry name" value="HIS_KIN"/>
    <property type="match status" value="1"/>
</dbReference>
<dbReference type="PROSITE" id="PS50005">
    <property type="entry name" value="TPR"/>
    <property type="match status" value="1"/>
</dbReference>
<evidence type="ECO:0000256" key="4">
    <source>
        <dbReference type="ARBA" id="ARBA00022679"/>
    </source>
</evidence>
<reference evidence="11 12" key="1">
    <citation type="submission" date="2018-08" db="EMBL/GenBank/DDBJ databases">
        <title>A genome reference for cultivated species of the human gut microbiota.</title>
        <authorList>
            <person name="Zou Y."/>
            <person name="Xue W."/>
            <person name="Luo G."/>
        </authorList>
    </citation>
    <scope>NUCLEOTIDE SEQUENCE [LARGE SCALE GENOMIC DNA]</scope>
    <source>
        <strain evidence="11 12">AM40-30BH</strain>
    </source>
</reference>
<keyword evidence="3" id="KW-0597">Phosphoprotein</keyword>
<dbReference type="Proteomes" id="UP000284379">
    <property type="component" value="Unassembled WGS sequence"/>
</dbReference>
<keyword evidence="8" id="KW-0812">Transmembrane</keyword>
<dbReference type="InterPro" id="IPR011990">
    <property type="entry name" value="TPR-like_helical_dom_sf"/>
</dbReference>
<dbReference type="SMART" id="SM00388">
    <property type="entry name" value="HisKA"/>
    <property type="match status" value="1"/>
</dbReference>
<dbReference type="SUPFAM" id="SSF47384">
    <property type="entry name" value="Homodimeric domain of signal transducing histidine kinase"/>
    <property type="match status" value="1"/>
</dbReference>
<feature type="chain" id="PRO_5019560477" description="histidine kinase" evidence="9">
    <location>
        <begin position="24"/>
        <end position="623"/>
    </location>
</feature>
<dbReference type="GO" id="GO:0000155">
    <property type="term" value="F:phosphorelay sensor kinase activity"/>
    <property type="evidence" value="ECO:0007669"/>
    <property type="project" value="InterPro"/>
</dbReference>
<dbReference type="InterPro" id="IPR004358">
    <property type="entry name" value="Sig_transdc_His_kin-like_C"/>
</dbReference>
<dbReference type="Gene3D" id="3.30.565.10">
    <property type="entry name" value="Histidine kinase-like ATPase, C-terminal domain"/>
    <property type="match status" value="1"/>
</dbReference>
<accession>A0A413VE97</accession>
<dbReference type="Pfam" id="PF13176">
    <property type="entry name" value="TPR_7"/>
    <property type="match status" value="1"/>
</dbReference>
<keyword evidence="8" id="KW-1133">Transmembrane helix</keyword>
<evidence type="ECO:0000259" key="10">
    <source>
        <dbReference type="PROSITE" id="PS50109"/>
    </source>
</evidence>
<evidence type="ECO:0000256" key="2">
    <source>
        <dbReference type="ARBA" id="ARBA00012438"/>
    </source>
</evidence>
<keyword evidence="4" id="KW-0808">Transferase</keyword>
<dbReference type="SUPFAM" id="SSF55874">
    <property type="entry name" value="ATPase domain of HSP90 chaperone/DNA topoisomerase II/histidine kinase"/>
    <property type="match status" value="1"/>
</dbReference>
<dbReference type="EC" id="2.7.13.3" evidence="2"/>
<keyword evidence="9" id="KW-0732">Signal</keyword>
<dbReference type="PANTHER" id="PTHR43711">
    <property type="entry name" value="TWO-COMPONENT HISTIDINE KINASE"/>
    <property type="match status" value="1"/>
</dbReference>
<dbReference type="InterPro" id="IPR050736">
    <property type="entry name" value="Sensor_HK_Regulatory"/>
</dbReference>
<comment type="caution">
    <text evidence="11">The sequence shown here is derived from an EMBL/GenBank/DDBJ whole genome shotgun (WGS) entry which is preliminary data.</text>
</comment>
<dbReference type="Gene3D" id="1.10.287.130">
    <property type="match status" value="1"/>
</dbReference>
<feature type="repeat" description="TPR" evidence="7">
    <location>
        <begin position="117"/>
        <end position="150"/>
    </location>
</feature>
<keyword evidence="5 11" id="KW-0418">Kinase</keyword>
<name>A0A413VE97_9BACE</name>
<keyword evidence="6" id="KW-0902">Two-component regulatory system</keyword>
<comment type="catalytic activity">
    <reaction evidence="1">
        <text>ATP + protein L-histidine = ADP + protein N-phospho-L-histidine.</text>
        <dbReference type="EC" id="2.7.13.3"/>
    </reaction>
</comment>
<keyword evidence="7" id="KW-0802">TPR repeat</keyword>
<sequence length="623" mass="71770">MKKLLKYLLFVFCNLLWVSSTDAAVDMKENAILQKQIIESFRNSLGFSVLEEGDSTVIYSDSLLSVLENSKQYDAYFELSRIIIKSQVLKGETRMAIVHSDVMYSKAKVQNHFLGLALSLSAIGEVYAAVGRNKEAGDVYERSLEIFERHKLDEGMKKTLLVELIEYNIRMENTGATAKYLGLLSQYSTGKQSELELDILRIFNAYYKTQIWNLEEAGQYLTEVREHQQKLIPALQQYFIVAEAFYLKRMGKLEEALKAYDRFFNLEHASDNYAFYVSTMRGKAELLEKMGQKEEAASLYNTIYSYINSVFKANYPKEIDQLCARFQADQLAYHIERARTQSLRYYVMAVVGCVLILALFIFLSWKKIFHLRQSKKKLEDMKLKAENAIRKKNLFLSNMSHEVRTPLNAIVGFSTLMASEEMEVDEVSRKEFCEIIKVNSYQLLKLINDIIDFSDFDGDNISMNIREYDAVKICHEVIDTVAASYRLQVELRFDTPLKSLMIDTDDSQLRQVLINLIVNATKFTSEGSIVLRLERWDDDRNMALFSVTDTGCGIPIEKQKLIFERFEKLNDFVQGTGLGLSICLLIMKRFKGRIWIDESYTKGARFCFVHPLKSGADLYTAGL</sequence>
<dbReference type="Pfam" id="PF00512">
    <property type="entry name" value="HisKA"/>
    <property type="match status" value="1"/>
</dbReference>
<evidence type="ECO:0000256" key="5">
    <source>
        <dbReference type="ARBA" id="ARBA00022777"/>
    </source>
</evidence>
<feature type="transmembrane region" description="Helical" evidence="8">
    <location>
        <begin position="345"/>
        <end position="365"/>
    </location>
</feature>
<dbReference type="Pfam" id="PF02518">
    <property type="entry name" value="HATPase_c"/>
    <property type="match status" value="1"/>
</dbReference>
<evidence type="ECO:0000313" key="11">
    <source>
        <dbReference type="EMBL" id="RHB31898.1"/>
    </source>
</evidence>
<dbReference type="InterPro" id="IPR003594">
    <property type="entry name" value="HATPase_dom"/>
</dbReference>
<dbReference type="InterPro" id="IPR036097">
    <property type="entry name" value="HisK_dim/P_sf"/>
</dbReference>
<evidence type="ECO:0000256" key="8">
    <source>
        <dbReference type="SAM" id="Phobius"/>
    </source>
</evidence>
<dbReference type="EMBL" id="QSGO01000020">
    <property type="protein sequence ID" value="RHB31898.1"/>
    <property type="molecule type" value="Genomic_DNA"/>
</dbReference>
<evidence type="ECO:0000313" key="12">
    <source>
        <dbReference type="Proteomes" id="UP000284379"/>
    </source>
</evidence>
<keyword evidence="8" id="KW-0472">Membrane</keyword>
<dbReference type="CDD" id="cd00082">
    <property type="entry name" value="HisKA"/>
    <property type="match status" value="1"/>
</dbReference>
<dbReference type="InterPro" id="IPR036890">
    <property type="entry name" value="HATPase_C_sf"/>
</dbReference>
<evidence type="ECO:0000256" key="7">
    <source>
        <dbReference type="PROSITE-ProRule" id="PRU00339"/>
    </source>
</evidence>
<feature type="signal peptide" evidence="9">
    <location>
        <begin position="1"/>
        <end position="23"/>
    </location>
</feature>
<dbReference type="InterPro" id="IPR019734">
    <property type="entry name" value="TPR_rpt"/>
</dbReference>
<dbReference type="Gene3D" id="1.25.40.10">
    <property type="entry name" value="Tetratricopeptide repeat domain"/>
    <property type="match status" value="1"/>
</dbReference>
<dbReference type="PRINTS" id="PR00344">
    <property type="entry name" value="BCTRLSENSOR"/>
</dbReference>
<evidence type="ECO:0000256" key="1">
    <source>
        <dbReference type="ARBA" id="ARBA00000085"/>
    </source>
</evidence>
<evidence type="ECO:0000256" key="9">
    <source>
        <dbReference type="SAM" id="SignalP"/>
    </source>
</evidence>
<feature type="domain" description="Histidine kinase" evidence="10">
    <location>
        <begin position="398"/>
        <end position="614"/>
    </location>
</feature>
<dbReference type="InterPro" id="IPR003661">
    <property type="entry name" value="HisK_dim/P_dom"/>
</dbReference>
<protein>
    <recommendedName>
        <fullName evidence="2">histidine kinase</fullName>
        <ecNumber evidence="2">2.7.13.3</ecNumber>
    </recommendedName>
</protein>
<dbReference type="PANTHER" id="PTHR43711:SF26">
    <property type="entry name" value="SENSOR HISTIDINE KINASE RCSC"/>
    <property type="match status" value="1"/>
</dbReference>
<evidence type="ECO:0000256" key="6">
    <source>
        <dbReference type="ARBA" id="ARBA00023012"/>
    </source>
</evidence>
<proteinExistence type="predicted"/>